<sequence>MASWGDSPEAAPRVNGSSPLTAKSPSHLDNHSLLQNADTISQAKSELQQTLKQQRTEAFVHAVPSPLKRNGREDLAKS</sequence>
<name>A0A1Q9EK54_SYMMI</name>
<dbReference type="EMBL" id="LSRX01000131">
    <property type="protein sequence ID" value="OLQ07819.1"/>
    <property type="molecule type" value="Genomic_DNA"/>
</dbReference>
<protein>
    <submittedName>
        <fullName evidence="2">Uncharacterized protein</fullName>
    </submittedName>
</protein>
<proteinExistence type="predicted"/>
<feature type="compositionally biased region" description="Polar residues" evidence="1">
    <location>
        <begin position="15"/>
        <end position="24"/>
    </location>
</feature>
<organism evidence="2 3">
    <name type="scientific">Symbiodinium microadriaticum</name>
    <name type="common">Dinoflagellate</name>
    <name type="synonym">Zooxanthella microadriatica</name>
    <dbReference type="NCBI Taxonomy" id="2951"/>
    <lineage>
        <taxon>Eukaryota</taxon>
        <taxon>Sar</taxon>
        <taxon>Alveolata</taxon>
        <taxon>Dinophyceae</taxon>
        <taxon>Suessiales</taxon>
        <taxon>Symbiodiniaceae</taxon>
        <taxon>Symbiodinium</taxon>
    </lineage>
</organism>
<dbReference type="Proteomes" id="UP000186817">
    <property type="component" value="Unassembled WGS sequence"/>
</dbReference>
<keyword evidence="3" id="KW-1185">Reference proteome</keyword>
<feature type="region of interest" description="Disordered" evidence="1">
    <location>
        <begin position="1"/>
        <end position="78"/>
    </location>
</feature>
<dbReference type="AlphaFoldDB" id="A0A1Q9EK54"/>
<gene>
    <name evidence="2" type="ORF">AK812_SmicGene8762</name>
</gene>
<evidence type="ECO:0000256" key="1">
    <source>
        <dbReference type="SAM" id="MobiDB-lite"/>
    </source>
</evidence>
<evidence type="ECO:0000313" key="3">
    <source>
        <dbReference type="Proteomes" id="UP000186817"/>
    </source>
</evidence>
<feature type="compositionally biased region" description="Polar residues" evidence="1">
    <location>
        <begin position="32"/>
        <end position="53"/>
    </location>
</feature>
<accession>A0A1Q9EK54</accession>
<comment type="caution">
    <text evidence="2">The sequence shown here is derived from an EMBL/GenBank/DDBJ whole genome shotgun (WGS) entry which is preliminary data.</text>
</comment>
<evidence type="ECO:0000313" key="2">
    <source>
        <dbReference type="EMBL" id="OLQ07819.1"/>
    </source>
</evidence>
<reference evidence="2 3" key="1">
    <citation type="submission" date="2016-02" db="EMBL/GenBank/DDBJ databases">
        <title>Genome analysis of coral dinoflagellate symbionts highlights evolutionary adaptations to a symbiotic lifestyle.</title>
        <authorList>
            <person name="Aranda M."/>
            <person name="Li Y."/>
            <person name="Liew Y.J."/>
            <person name="Baumgarten S."/>
            <person name="Simakov O."/>
            <person name="Wilson M."/>
            <person name="Piel J."/>
            <person name="Ashoor H."/>
            <person name="Bougouffa S."/>
            <person name="Bajic V.B."/>
            <person name="Ryu T."/>
            <person name="Ravasi T."/>
            <person name="Bayer T."/>
            <person name="Micklem G."/>
            <person name="Kim H."/>
            <person name="Bhak J."/>
            <person name="Lajeunesse T.C."/>
            <person name="Voolstra C.R."/>
        </authorList>
    </citation>
    <scope>NUCLEOTIDE SEQUENCE [LARGE SCALE GENOMIC DNA]</scope>
    <source>
        <strain evidence="2 3">CCMP2467</strain>
    </source>
</reference>